<dbReference type="GO" id="GO:0016791">
    <property type="term" value="F:phosphatase activity"/>
    <property type="evidence" value="ECO:0007669"/>
    <property type="project" value="TreeGrafter"/>
</dbReference>
<reference evidence="1 2" key="1">
    <citation type="submission" date="2016-11" db="EMBL/GenBank/DDBJ databases">
        <authorList>
            <person name="Jaros S."/>
            <person name="Januszkiewicz K."/>
            <person name="Wedrychowicz H."/>
        </authorList>
    </citation>
    <scope>NUCLEOTIDE SEQUENCE [LARGE SCALE GENOMIC DNA]</scope>
    <source>
        <strain evidence="1 2">DSM 17459</strain>
    </source>
</reference>
<dbReference type="OrthoDB" id="9783269at2"/>
<evidence type="ECO:0000313" key="2">
    <source>
        <dbReference type="Proteomes" id="UP000184245"/>
    </source>
</evidence>
<accession>A0A1M5AHM1</accession>
<sequence>MLDLFLVRHSITYGNTLGRYIGKRTDEPLTKDGIALLKRRYYPQVQTVFTSPLKRCVQTAALCYPDTPVHTLEELAECDFGEFENKNYKELSGNDKYQEWIDSNGTLPFPGGESREAFMERCQRGFSRCVEYCLREGLHSGALVVHGGTIMSILDAYAVPHQGYYDWQVGNGGGYQVRTSAEEWNERVQELHVVKKLAE</sequence>
<dbReference type="InterPro" id="IPR029033">
    <property type="entry name" value="His_PPase_superfam"/>
</dbReference>
<dbReference type="AlphaFoldDB" id="A0A1M5AHM1"/>
<dbReference type="EMBL" id="FQVI01000020">
    <property type="protein sequence ID" value="SHF29635.1"/>
    <property type="molecule type" value="Genomic_DNA"/>
</dbReference>
<dbReference type="CDD" id="cd07067">
    <property type="entry name" value="HP_PGM_like"/>
    <property type="match status" value="1"/>
</dbReference>
<evidence type="ECO:0000313" key="1">
    <source>
        <dbReference type="EMBL" id="SHF29635.1"/>
    </source>
</evidence>
<dbReference type="Gene3D" id="3.40.50.1240">
    <property type="entry name" value="Phosphoglycerate mutase-like"/>
    <property type="match status" value="1"/>
</dbReference>
<dbReference type="RefSeq" id="WP_072853512.1">
    <property type="nucleotide sequence ID" value="NZ_FQVI01000020.1"/>
</dbReference>
<name>A0A1M5AHM1_9CLOT</name>
<dbReference type="PANTHER" id="PTHR48100:SF59">
    <property type="entry name" value="ADENOSYLCOBALAMIN_ALPHA-RIBAZOLE PHOSPHATASE"/>
    <property type="match status" value="1"/>
</dbReference>
<dbReference type="PANTHER" id="PTHR48100">
    <property type="entry name" value="BROAD-SPECIFICITY PHOSPHATASE YOR283W-RELATED"/>
    <property type="match status" value="1"/>
</dbReference>
<proteinExistence type="predicted"/>
<dbReference type="InterPro" id="IPR050275">
    <property type="entry name" value="PGM_Phosphatase"/>
</dbReference>
<dbReference type="Proteomes" id="UP000184245">
    <property type="component" value="Unassembled WGS sequence"/>
</dbReference>
<organism evidence="1 2">
    <name type="scientific">Lactonifactor longoviformis DSM 17459</name>
    <dbReference type="NCBI Taxonomy" id="1122155"/>
    <lineage>
        <taxon>Bacteria</taxon>
        <taxon>Bacillati</taxon>
        <taxon>Bacillota</taxon>
        <taxon>Clostridia</taxon>
        <taxon>Eubacteriales</taxon>
        <taxon>Clostridiaceae</taxon>
        <taxon>Lactonifactor</taxon>
    </lineage>
</organism>
<gene>
    <name evidence="1" type="ORF">SAMN02745158_03188</name>
</gene>
<dbReference type="Pfam" id="PF00300">
    <property type="entry name" value="His_Phos_1"/>
    <property type="match status" value="1"/>
</dbReference>
<dbReference type="SUPFAM" id="SSF53254">
    <property type="entry name" value="Phosphoglycerate mutase-like"/>
    <property type="match status" value="1"/>
</dbReference>
<protein>
    <submittedName>
        <fullName evidence="1">Alpha-ribazole phosphatase</fullName>
    </submittedName>
</protein>
<keyword evidence="2" id="KW-1185">Reference proteome</keyword>
<dbReference type="GO" id="GO:0005737">
    <property type="term" value="C:cytoplasm"/>
    <property type="evidence" value="ECO:0007669"/>
    <property type="project" value="TreeGrafter"/>
</dbReference>
<dbReference type="InterPro" id="IPR013078">
    <property type="entry name" value="His_Pase_superF_clade-1"/>
</dbReference>
<dbReference type="STRING" id="1122155.SAMN02745158_03188"/>
<dbReference type="SMART" id="SM00855">
    <property type="entry name" value="PGAM"/>
    <property type="match status" value="1"/>
</dbReference>